<keyword evidence="3" id="KW-1185">Reference proteome</keyword>
<reference evidence="2" key="1">
    <citation type="submission" date="2019-03" db="EMBL/GenBank/DDBJ databases">
        <title>WGS assembly of Setaria viridis.</title>
        <authorList>
            <person name="Huang P."/>
            <person name="Jenkins J."/>
            <person name="Grimwood J."/>
            <person name="Barry K."/>
            <person name="Healey A."/>
            <person name="Mamidi S."/>
            <person name="Sreedasyam A."/>
            <person name="Shu S."/>
            <person name="Feldman M."/>
            <person name="Wu J."/>
            <person name="Yu Y."/>
            <person name="Chen C."/>
            <person name="Johnson J."/>
            <person name="Rokhsar D."/>
            <person name="Baxter I."/>
            <person name="Schmutz J."/>
            <person name="Brutnell T."/>
            <person name="Kellogg E."/>
        </authorList>
    </citation>
    <scope>NUCLEOTIDE SEQUENCE [LARGE SCALE GENOMIC DNA]</scope>
</reference>
<feature type="region of interest" description="Disordered" evidence="1">
    <location>
        <begin position="1"/>
        <end position="21"/>
    </location>
</feature>
<proteinExistence type="predicted"/>
<dbReference type="Proteomes" id="UP000298652">
    <property type="component" value="Chromosome 6"/>
</dbReference>
<evidence type="ECO:0000313" key="2">
    <source>
        <dbReference type="EMBL" id="TKW10163.1"/>
    </source>
</evidence>
<evidence type="ECO:0000313" key="3">
    <source>
        <dbReference type="Proteomes" id="UP000298652"/>
    </source>
</evidence>
<organism evidence="2 3">
    <name type="scientific">Setaria viridis</name>
    <name type="common">Green bristlegrass</name>
    <name type="synonym">Setaria italica subsp. viridis</name>
    <dbReference type="NCBI Taxonomy" id="4556"/>
    <lineage>
        <taxon>Eukaryota</taxon>
        <taxon>Viridiplantae</taxon>
        <taxon>Streptophyta</taxon>
        <taxon>Embryophyta</taxon>
        <taxon>Tracheophyta</taxon>
        <taxon>Spermatophyta</taxon>
        <taxon>Magnoliopsida</taxon>
        <taxon>Liliopsida</taxon>
        <taxon>Poales</taxon>
        <taxon>Poaceae</taxon>
        <taxon>PACMAD clade</taxon>
        <taxon>Panicoideae</taxon>
        <taxon>Panicodae</taxon>
        <taxon>Paniceae</taxon>
        <taxon>Cenchrinae</taxon>
        <taxon>Setaria</taxon>
    </lineage>
</organism>
<sequence length="151" mass="15980">MFRPREQLGPSARRGARRPGVELDGLGLPGCGGGYSSPSSRLFVAGTPTAMKDEAANCCRSWFFAAVAPPGLDLVAERGRELEIEMATGRCSVPLLLAPPQLAHALPTARSGAHLVLVVDLAHLIEFMLVAGGAAAASRRGWEEMPGEREY</sequence>
<name>A0A4U6U8P1_SETVI</name>
<dbReference type="Gramene" id="TKW10163">
    <property type="protein sequence ID" value="TKW10163"/>
    <property type="gene ID" value="SEVIR_6G144500v2"/>
</dbReference>
<dbReference type="AlphaFoldDB" id="A0A4U6U8P1"/>
<evidence type="ECO:0000256" key="1">
    <source>
        <dbReference type="SAM" id="MobiDB-lite"/>
    </source>
</evidence>
<protein>
    <submittedName>
        <fullName evidence="2">Uncharacterized protein</fullName>
    </submittedName>
</protein>
<dbReference type="EMBL" id="CM016557">
    <property type="protein sequence ID" value="TKW10163.1"/>
    <property type="molecule type" value="Genomic_DNA"/>
</dbReference>
<accession>A0A4U6U8P1</accession>
<gene>
    <name evidence="2" type="ORF">SEVIR_6G144500v2</name>
</gene>